<feature type="transmembrane region" description="Helical" evidence="10">
    <location>
        <begin position="252"/>
        <end position="271"/>
    </location>
</feature>
<dbReference type="Pfam" id="PF18707">
    <property type="entry name" value="IL2RB_N1"/>
    <property type="match status" value="1"/>
</dbReference>
<evidence type="ECO:0000256" key="11">
    <source>
        <dbReference type="SAM" id="SignalP"/>
    </source>
</evidence>
<keyword evidence="3 10" id="KW-0812">Transmembrane</keyword>
<comment type="subcellular location">
    <subcellularLocation>
        <location evidence="1">Membrane</location>
        <topology evidence="1">Single-pass membrane protein</topology>
    </subcellularLocation>
</comment>
<dbReference type="GeneID" id="110965893"/>
<dbReference type="STRING" id="80966.ENSAPOP00000002895"/>
<dbReference type="PROSITE" id="PS01355">
    <property type="entry name" value="HEMATOPO_REC_S_F1"/>
    <property type="match status" value="1"/>
</dbReference>
<dbReference type="PANTHER" id="PTHR23037:SF22">
    <property type="entry name" value="CYTOKINE RECEPTOR COMMON SUBUNIT BETA"/>
    <property type="match status" value="1"/>
</dbReference>
<dbReference type="InterPro" id="IPR036116">
    <property type="entry name" value="FN3_sf"/>
</dbReference>
<evidence type="ECO:0000256" key="6">
    <source>
        <dbReference type="ARBA" id="ARBA00023136"/>
    </source>
</evidence>
<feature type="chain" id="PRO_5044597933" evidence="11">
    <location>
        <begin position="29"/>
        <end position="636"/>
    </location>
</feature>
<dbReference type="RefSeq" id="XP_051801825.1">
    <property type="nucleotide sequence ID" value="XM_051945865.1"/>
</dbReference>
<evidence type="ECO:0000256" key="9">
    <source>
        <dbReference type="SAM" id="MobiDB-lite"/>
    </source>
</evidence>
<evidence type="ECO:0000256" key="1">
    <source>
        <dbReference type="ARBA" id="ARBA00004167"/>
    </source>
</evidence>
<evidence type="ECO:0000256" key="7">
    <source>
        <dbReference type="ARBA" id="ARBA00023157"/>
    </source>
</evidence>
<evidence type="ECO:0000256" key="2">
    <source>
        <dbReference type="ARBA" id="ARBA00008280"/>
    </source>
</evidence>
<evidence type="ECO:0000259" key="12">
    <source>
        <dbReference type="Pfam" id="PF18707"/>
    </source>
</evidence>
<dbReference type="GO" id="GO:0004896">
    <property type="term" value="F:cytokine receptor activity"/>
    <property type="evidence" value="ECO:0007669"/>
    <property type="project" value="InterPro"/>
</dbReference>
<comment type="similarity">
    <text evidence="2">Belongs to the type I cytokine receptor family. Type 4 subfamily.</text>
</comment>
<dbReference type="AlphaFoldDB" id="A0A3Q1EIF4"/>
<dbReference type="InterPro" id="IPR013783">
    <property type="entry name" value="Ig-like_fold"/>
</dbReference>
<dbReference type="SUPFAM" id="SSF49265">
    <property type="entry name" value="Fibronectin type III"/>
    <property type="match status" value="2"/>
</dbReference>
<keyword evidence="4 11" id="KW-0732">Signal</keyword>
<feature type="domain" description="Interleukin-2 receptor subunit beta N-terminal" evidence="12">
    <location>
        <begin position="38"/>
        <end position="127"/>
    </location>
</feature>
<dbReference type="Ensembl" id="ENSAPOT00000012672.1">
    <property type="protein sequence ID" value="ENSAPOP00000002895.1"/>
    <property type="gene ID" value="ENSAPOG00000004329.1"/>
</dbReference>
<feature type="region of interest" description="Disordered" evidence="9">
    <location>
        <begin position="525"/>
        <end position="566"/>
    </location>
</feature>
<sequence length="636" mass="71219">MTGQAEMNKTTRLLFVLLLLLQARTIRSQNCPSLPVNNLTCYNDYKQNITCVWNSTYMSDDCKIHAEYATEYYAIRSSCSLKPLDVSRPALKNCSMLLSKDPDAYMFQTFQNFKMTLTCNTMKQSVIMYYMPVCHVKLDAPPKPNINLTTVSWLAQVTKHREIYVFNTELQCKKQNRPWTVCDCILQWNLNKDVFHCQLDNETLMKGERYEARVRVQSVINSNLGAWSDWSPTASWVSSVGKEPQGIAVDLLHFYIVAGVAVFALLLVFVISRAEKTWVYMVKGIPKIPNPANSFLQDAKFESWVSPHFTKESFHSFWKPVDTVSVEVTSTVDVAAFCRPDEKMMRNESSYESTSSSFSNPSYSNLCAPPPPVSLHSAGNLEPCDADTPYGPVACQSEGTNTEKDNNDVTEKEMEILKLLPKGSGDSDPVQVISDYEKVEKVQGERFRLWSRDSGMCSCEEVIPESLEADSINVAESHDQMPEEDKEKEGGHGIKVNILKLLGSSGAIFGKESIQVCSDYERVQAVHSPEADSPELPSLDSGVSSGGEEQLSQEESMEDDKSTESTRFLFPPHPSSALPCSMLSMKQLPLNFSGPGFSPALKPQHDHRLEDIMQMSGSRSVEPCADGYMPVRQEQS</sequence>
<keyword evidence="14" id="KW-1185">Reference proteome</keyword>
<keyword evidence="8" id="KW-0675">Receptor</keyword>
<keyword evidence="5 10" id="KW-1133">Transmembrane helix</keyword>
<name>A0A3Q1EIF4_9TELE</name>
<evidence type="ECO:0000256" key="3">
    <source>
        <dbReference type="ARBA" id="ARBA00022692"/>
    </source>
</evidence>
<keyword evidence="6 10" id="KW-0472">Membrane</keyword>
<dbReference type="Proteomes" id="UP000257200">
    <property type="component" value="Unplaced"/>
</dbReference>
<evidence type="ECO:0000256" key="8">
    <source>
        <dbReference type="ARBA" id="ARBA00023170"/>
    </source>
</evidence>
<feature type="signal peptide" evidence="11">
    <location>
        <begin position="1"/>
        <end position="28"/>
    </location>
</feature>
<feature type="compositionally biased region" description="Low complexity" evidence="9">
    <location>
        <begin position="541"/>
        <end position="550"/>
    </location>
</feature>
<dbReference type="InterPro" id="IPR003531">
    <property type="entry name" value="Hempt_rcpt_S_F1_CS"/>
</dbReference>
<dbReference type="GO" id="GO:0016064">
    <property type="term" value="P:immunoglobulin mediated immune response"/>
    <property type="evidence" value="ECO:0007669"/>
    <property type="project" value="TreeGrafter"/>
</dbReference>
<proteinExistence type="inferred from homology"/>
<organism evidence="13 14">
    <name type="scientific">Acanthochromis polyacanthus</name>
    <name type="common">spiny chromis</name>
    <dbReference type="NCBI Taxonomy" id="80966"/>
    <lineage>
        <taxon>Eukaryota</taxon>
        <taxon>Metazoa</taxon>
        <taxon>Chordata</taxon>
        <taxon>Craniata</taxon>
        <taxon>Vertebrata</taxon>
        <taxon>Euteleostomi</taxon>
        <taxon>Actinopterygii</taxon>
        <taxon>Neopterygii</taxon>
        <taxon>Teleostei</taxon>
        <taxon>Neoteleostei</taxon>
        <taxon>Acanthomorphata</taxon>
        <taxon>Ovalentaria</taxon>
        <taxon>Pomacentridae</taxon>
        <taxon>Acanthochromis</taxon>
    </lineage>
</organism>
<protein>
    <submittedName>
        <fullName evidence="13">Interleukin-2 receptor subunit beta-like</fullName>
    </submittedName>
</protein>
<dbReference type="Gene3D" id="2.60.40.10">
    <property type="entry name" value="Immunoglobulins"/>
    <property type="match status" value="2"/>
</dbReference>
<dbReference type="PANTHER" id="PTHR23037">
    <property type="entry name" value="CYTOKINE RECEPTOR"/>
    <property type="match status" value="1"/>
</dbReference>
<dbReference type="RefSeq" id="XP_022070780.1">
    <property type="nucleotide sequence ID" value="XM_022215088.2"/>
</dbReference>
<dbReference type="OrthoDB" id="8906725at2759"/>
<dbReference type="InterPro" id="IPR040951">
    <property type="entry name" value="IL2RB_N1"/>
</dbReference>
<evidence type="ECO:0000313" key="14">
    <source>
        <dbReference type="Proteomes" id="UP000257200"/>
    </source>
</evidence>
<accession>A0A3Q1EIF4</accession>
<evidence type="ECO:0000256" key="10">
    <source>
        <dbReference type="SAM" id="Phobius"/>
    </source>
</evidence>
<evidence type="ECO:0000256" key="4">
    <source>
        <dbReference type="ARBA" id="ARBA00022729"/>
    </source>
</evidence>
<evidence type="ECO:0000313" key="13">
    <source>
        <dbReference type="Ensembl" id="ENSAPOP00000002892.1"/>
    </source>
</evidence>
<evidence type="ECO:0000256" key="5">
    <source>
        <dbReference type="ARBA" id="ARBA00022989"/>
    </source>
</evidence>
<dbReference type="GO" id="GO:0009897">
    <property type="term" value="C:external side of plasma membrane"/>
    <property type="evidence" value="ECO:0007669"/>
    <property type="project" value="TreeGrafter"/>
</dbReference>
<reference evidence="13" key="1">
    <citation type="submission" date="2025-05" db="UniProtKB">
        <authorList>
            <consortium name="Ensembl"/>
        </authorList>
    </citation>
    <scope>IDENTIFICATION</scope>
</reference>
<dbReference type="GeneTree" id="ENSGT00900000142364"/>
<keyword evidence="7" id="KW-1015">Disulfide bond</keyword>
<dbReference type="Ensembl" id="ENSAPOT00000012681.1">
    <property type="protein sequence ID" value="ENSAPOP00000002892.1"/>
    <property type="gene ID" value="ENSAPOG00000004329.1"/>
</dbReference>